<evidence type="ECO:0000313" key="4">
    <source>
        <dbReference type="EMBL" id="RIX27836.1"/>
    </source>
</evidence>
<evidence type="ECO:0000313" key="5">
    <source>
        <dbReference type="Proteomes" id="UP000265742"/>
    </source>
</evidence>
<evidence type="ECO:0000256" key="3">
    <source>
        <dbReference type="SAM" id="SignalP"/>
    </source>
</evidence>
<sequence>MRMFWFISVSAILVAALAAAQCAPLLIAAASAGAVVLGMIFGRLSTAPKKEAAAISRRPRVLTLTLSAVVLAGALVASQLFVTTTVARADENGHVLRVVDGDTIDVDVNGVARRVRLLNIIRQRPSIPISPSSVSGGMQLPSPGRRHQPALASR</sequence>
<protein>
    <submittedName>
        <fullName evidence="4">Uncharacterized protein</fullName>
    </submittedName>
</protein>
<dbReference type="InterPro" id="IPR035437">
    <property type="entry name" value="SNase_OB-fold_sf"/>
</dbReference>
<feature type="region of interest" description="Disordered" evidence="1">
    <location>
        <begin position="130"/>
        <end position="154"/>
    </location>
</feature>
<name>A0A3A1U058_9MICO</name>
<dbReference type="SUPFAM" id="SSF50199">
    <property type="entry name" value="Staphylococcal nuclease"/>
    <property type="match status" value="1"/>
</dbReference>
<gene>
    <name evidence="4" type="ORF">D1781_09895</name>
</gene>
<feature type="transmembrane region" description="Helical" evidence="2">
    <location>
        <begin position="30"/>
        <end position="49"/>
    </location>
</feature>
<keyword evidence="2" id="KW-0472">Membrane</keyword>
<proteinExistence type="predicted"/>
<organism evidence="4 5">
    <name type="scientific">Amnibacterium setariae</name>
    <dbReference type="NCBI Taxonomy" id="2306585"/>
    <lineage>
        <taxon>Bacteria</taxon>
        <taxon>Bacillati</taxon>
        <taxon>Actinomycetota</taxon>
        <taxon>Actinomycetes</taxon>
        <taxon>Micrococcales</taxon>
        <taxon>Microbacteriaceae</taxon>
        <taxon>Amnibacterium</taxon>
    </lineage>
</organism>
<keyword evidence="5" id="KW-1185">Reference proteome</keyword>
<keyword evidence="3" id="KW-0732">Signal</keyword>
<comment type="caution">
    <text evidence="4">The sequence shown here is derived from an EMBL/GenBank/DDBJ whole genome shotgun (WGS) entry which is preliminary data.</text>
</comment>
<dbReference type="EMBL" id="QXTG01000002">
    <property type="protein sequence ID" value="RIX27836.1"/>
    <property type="molecule type" value="Genomic_DNA"/>
</dbReference>
<evidence type="ECO:0000256" key="2">
    <source>
        <dbReference type="SAM" id="Phobius"/>
    </source>
</evidence>
<dbReference type="Proteomes" id="UP000265742">
    <property type="component" value="Unassembled WGS sequence"/>
</dbReference>
<feature type="signal peptide" evidence="3">
    <location>
        <begin position="1"/>
        <end position="20"/>
    </location>
</feature>
<keyword evidence="2" id="KW-0812">Transmembrane</keyword>
<evidence type="ECO:0000256" key="1">
    <source>
        <dbReference type="SAM" id="MobiDB-lite"/>
    </source>
</evidence>
<dbReference type="AlphaFoldDB" id="A0A3A1U058"/>
<feature type="chain" id="PRO_5017401402" evidence="3">
    <location>
        <begin position="21"/>
        <end position="154"/>
    </location>
</feature>
<keyword evidence="2" id="KW-1133">Transmembrane helix</keyword>
<accession>A0A3A1U058</accession>
<feature type="transmembrane region" description="Helical" evidence="2">
    <location>
        <begin position="61"/>
        <end position="82"/>
    </location>
</feature>
<dbReference type="Gene3D" id="2.40.50.90">
    <property type="match status" value="1"/>
</dbReference>
<reference evidence="5" key="1">
    <citation type="submission" date="2018-09" db="EMBL/GenBank/DDBJ databases">
        <authorList>
            <person name="Kim I."/>
        </authorList>
    </citation>
    <scope>NUCLEOTIDE SEQUENCE [LARGE SCALE GENOMIC DNA]</scope>
    <source>
        <strain evidence="5">DD4a</strain>
    </source>
</reference>